<feature type="domain" description="Glycosyltransferase subfamily 4-like N-terminal" evidence="2">
    <location>
        <begin position="36"/>
        <end position="199"/>
    </location>
</feature>
<organism evidence="3 4">
    <name type="scientific">Lyngbya aestuarii BL J</name>
    <dbReference type="NCBI Taxonomy" id="1348334"/>
    <lineage>
        <taxon>Bacteria</taxon>
        <taxon>Bacillati</taxon>
        <taxon>Cyanobacteriota</taxon>
        <taxon>Cyanophyceae</taxon>
        <taxon>Oscillatoriophycideae</taxon>
        <taxon>Oscillatoriales</taxon>
        <taxon>Microcoleaceae</taxon>
        <taxon>Lyngbya</taxon>
    </lineage>
</organism>
<keyword evidence="3" id="KW-0808">Transferase</keyword>
<dbReference type="Pfam" id="PF13579">
    <property type="entry name" value="Glyco_trans_4_4"/>
    <property type="match status" value="1"/>
</dbReference>
<dbReference type="GO" id="GO:0016757">
    <property type="term" value="F:glycosyltransferase activity"/>
    <property type="evidence" value="ECO:0007669"/>
    <property type="project" value="InterPro"/>
</dbReference>
<name>U7QJN4_9CYAN</name>
<dbReference type="AlphaFoldDB" id="U7QJN4"/>
<dbReference type="OrthoDB" id="9795068at2"/>
<dbReference type="SUPFAM" id="SSF53756">
    <property type="entry name" value="UDP-Glycosyltransferase/glycogen phosphorylase"/>
    <property type="match status" value="1"/>
</dbReference>
<keyword evidence="4" id="KW-1185">Reference proteome</keyword>
<feature type="domain" description="Glycosyl transferase family 1" evidence="1">
    <location>
        <begin position="211"/>
        <end position="379"/>
    </location>
</feature>
<proteinExistence type="predicted"/>
<sequence length="414" mass="47134">MTFDNNTRYQPLPFISSHTNPLRICQVVASINEQTGGTAFAVTSLAEVLANQGICSYLFTLDYQQCGQQVTTPGVKVHSYRANRIARYIRGLHPVASRALWELAATELDLIHNHGLWMFPNLYARQSALKHQLPFVISTHGMLSSWSIKFHHFKKCIAWFLYEYKNLLSATVFHATSFEELLAIRSLGFRQPIAIIPNGVEFEDPIIKYDREILTQDFPELKNKKWLLFLSRIHPKKGVYNLLLTWNIISEIFDDWHLIIAGPDSLGYQTKLELLVAELGVQQRVTFTGMLSADKKKTALSNANLFVLPTYSENFGIAIAEALAYGVPVITTKGAPWEDLLTYDCGWWIENTRPTLAAALTEAMQLSDQERQAMGLKGRNLVKTQYSWDSIAQEMSKVYQWIIRGYNPPNSIHF</sequence>
<dbReference type="Proteomes" id="UP000017127">
    <property type="component" value="Unassembled WGS sequence"/>
</dbReference>
<dbReference type="RefSeq" id="WP_023065605.1">
    <property type="nucleotide sequence ID" value="NZ_AUZM01000013.1"/>
</dbReference>
<evidence type="ECO:0000313" key="3">
    <source>
        <dbReference type="EMBL" id="ERT08179.1"/>
    </source>
</evidence>
<dbReference type="Pfam" id="PF00534">
    <property type="entry name" value="Glycos_transf_1"/>
    <property type="match status" value="1"/>
</dbReference>
<evidence type="ECO:0000259" key="1">
    <source>
        <dbReference type="Pfam" id="PF00534"/>
    </source>
</evidence>
<dbReference type="Gene3D" id="3.40.50.2000">
    <property type="entry name" value="Glycogen Phosphorylase B"/>
    <property type="match status" value="2"/>
</dbReference>
<accession>U7QJN4</accession>
<dbReference type="PANTHER" id="PTHR12526">
    <property type="entry name" value="GLYCOSYLTRANSFERASE"/>
    <property type="match status" value="1"/>
</dbReference>
<evidence type="ECO:0000259" key="2">
    <source>
        <dbReference type="Pfam" id="PF13579"/>
    </source>
</evidence>
<dbReference type="InterPro" id="IPR001296">
    <property type="entry name" value="Glyco_trans_1"/>
</dbReference>
<reference evidence="3 4" key="1">
    <citation type="journal article" date="2013" name="Front. Microbiol.">
        <title>Comparative genomic analyses of the cyanobacterium, Lyngbya aestuarii BL J, a powerful hydrogen producer.</title>
        <authorList>
            <person name="Kothari A."/>
            <person name="Vaughn M."/>
            <person name="Garcia-Pichel F."/>
        </authorList>
    </citation>
    <scope>NUCLEOTIDE SEQUENCE [LARGE SCALE GENOMIC DNA]</scope>
    <source>
        <strain evidence="3 4">BL J</strain>
    </source>
</reference>
<gene>
    <name evidence="3" type="ORF">M595_1837</name>
</gene>
<evidence type="ECO:0000313" key="4">
    <source>
        <dbReference type="Proteomes" id="UP000017127"/>
    </source>
</evidence>
<dbReference type="PANTHER" id="PTHR12526:SF637">
    <property type="entry name" value="GLYCOSYLTRANSFERASE EPSF-RELATED"/>
    <property type="match status" value="1"/>
</dbReference>
<dbReference type="InterPro" id="IPR028098">
    <property type="entry name" value="Glyco_trans_4-like_N"/>
</dbReference>
<comment type="caution">
    <text evidence="3">The sequence shown here is derived from an EMBL/GenBank/DDBJ whole genome shotgun (WGS) entry which is preliminary data.</text>
</comment>
<dbReference type="PATRIC" id="fig|1348334.3.peg.1791"/>
<protein>
    <submittedName>
        <fullName evidence="3">Glycosyl transferases group 1 family protein</fullName>
    </submittedName>
</protein>
<dbReference type="EMBL" id="AUZM01000013">
    <property type="protein sequence ID" value="ERT08179.1"/>
    <property type="molecule type" value="Genomic_DNA"/>
</dbReference>